<keyword evidence="3" id="KW-1185">Reference proteome</keyword>
<reference evidence="2" key="1">
    <citation type="journal article" date="2020" name="Stud. Mycol.">
        <title>101 Dothideomycetes genomes: a test case for predicting lifestyles and emergence of pathogens.</title>
        <authorList>
            <person name="Haridas S."/>
            <person name="Albert R."/>
            <person name="Binder M."/>
            <person name="Bloem J."/>
            <person name="Labutti K."/>
            <person name="Salamov A."/>
            <person name="Andreopoulos B."/>
            <person name="Baker S."/>
            <person name="Barry K."/>
            <person name="Bills G."/>
            <person name="Bluhm B."/>
            <person name="Cannon C."/>
            <person name="Castanera R."/>
            <person name="Culley D."/>
            <person name="Daum C."/>
            <person name="Ezra D."/>
            <person name="Gonzalez J."/>
            <person name="Henrissat B."/>
            <person name="Kuo A."/>
            <person name="Liang C."/>
            <person name="Lipzen A."/>
            <person name="Lutzoni F."/>
            <person name="Magnuson J."/>
            <person name="Mondo S."/>
            <person name="Nolan M."/>
            <person name="Ohm R."/>
            <person name="Pangilinan J."/>
            <person name="Park H.-J."/>
            <person name="Ramirez L."/>
            <person name="Alfaro M."/>
            <person name="Sun H."/>
            <person name="Tritt A."/>
            <person name="Yoshinaga Y."/>
            <person name="Zwiers L.-H."/>
            <person name="Turgeon B."/>
            <person name="Goodwin S."/>
            <person name="Spatafora J."/>
            <person name="Crous P."/>
            <person name="Grigoriev I."/>
        </authorList>
    </citation>
    <scope>NUCLEOTIDE SEQUENCE</scope>
    <source>
        <strain evidence="2">CBS 269.34</strain>
    </source>
</reference>
<keyword evidence="1" id="KW-0812">Transmembrane</keyword>
<name>A0A6A6RBB5_9PEZI</name>
<evidence type="ECO:0000313" key="3">
    <source>
        <dbReference type="Proteomes" id="UP000799750"/>
    </source>
</evidence>
<dbReference type="AlphaFoldDB" id="A0A6A6RBB5"/>
<organism evidence="2 3">
    <name type="scientific">Lophium mytilinum</name>
    <dbReference type="NCBI Taxonomy" id="390894"/>
    <lineage>
        <taxon>Eukaryota</taxon>
        <taxon>Fungi</taxon>
        <taxon>Dikarya</taxon>
        <taxon>Ascomycota</taxon>
        <taxon>Pezizomycotina</taxon>
        <taxon>Dothideomycetes</taxon>
        <taxon>Pleosporomycetidae</taxon>
        <taxon>Mytilinidiales</taxon>
        <taxon>Mytilinidiaceae</taxon>
        <taxon>Lophium</taxon>
    </lineage>
</organism>
<dbReference type="Proteomes" id="UP000799750">
    <property type="component" value="Unassembled WGS sequence"/>
</dbReference>
<protein>
    <submittedName>
        <fullName evidence="2">Uncharacterized protein</fullName>
    </submittedName>
</protein>
<sequence>MSLAKWRTIQSEVKIVKVAPQHHPIKSSACPRLQISPLILNIHTYHNLNHQTKMSWSDILQVVLIVQGVVVVCVLAAVAVLYLWLGPEAFAAFFAFVREMWRNLGRRGVEEEAAEGEGEEVELQEIRSDYIGCLGGGAGLILLRSVRKTAEINVGG</sequence>
<evidence type="ECO:0000256" key="1">
    <source>
        <dbReference type="SAM" id="Phobius"/>
    </source>
</evidence>
<accession>A0A6A6RBB5</accession>
<proteinExistence type="predicted"/>
<evidence type="ECO:0000313" key="2">
    <source>
        <dbReference type="EMBL" id="KAF2502095.1"/>
    </source>
</evidence>
<keyword evidence="1" id="KW-0472">Membrane</keyword>
<keyword evidence="1" id="KW-1133">Transmembrane helix</keyword>
<gene>
    <name evidence="2" type="ORF">BU16DRAFT_554162</name>
</gene>
<feature type="transmembrane region" description="Helical" evidence="1">
    <location>
        <begin position="64"/>
        <end position="97"/>
    </location>
</feature>
<dbReference type="EMBL" id="MU004181">
    <property type="protein sequence ID" value="KAF2502095.1"/>
    <property type="molecule type" value="Genomic_DNA"/>
</dbReference>